<dbReference type="InterPro" id="IPR011042">
    <property type="entry name" value="6-blade_b-propeller_TolB-like"/>
</dbReference>
<dbReference type="OrthoDB" id="9770043at2"/>
<evidence type="ECO:0000313" key="4">
    <source>
        <dbReference type="Proteomes" id="UP000008291"/>
    </source>
</evidence>
<organism evidence="3 4">
    <name type="scientific">Thiobacillus denitrificans (strain ATCC 25259 / T1)</name>
    <dbReference type="NCBI Taxonomy" id="292415"/>
    <lineage>
        <taxon>Bacteria</taxon>
        <taxon>Pseudomonadati</taxon>
        <taxon>Pseudomonadota</taxon>
        <taxon>Betaproteobacteria</taxon>
        <taxon>Nitrosomonadales</taxon>
        <taxon>Thiobacillaceae</taxon>
        <taxon>Thiobacillus</taxon>
    </lineage>
</organism>
<gene>
    <name evidence="3" type="ordered locus">Tbd_1726</name>
</gene>
<feature type="signal peptide" evidence="1">
    <location>
        <begin position="1"/>
        <end position="20"/>
    </location>
</feature>
<dbReference type="SUPFAM" id="SSF50952">
    <property type="entry name" value="Soluble quinoprotein glucose dehydrogenase"/>
    <property type="match status" value="1"/>
</dbReference>
<proteinExistence type="predicted"/>
<feature type="chain" id="PRO_5004228974" evidence="1">
    <location>
        <begin position="21"/>
        <end position="362"/>
    </location>
</feature>
<accession>Q3SI54</accession>
<dbReference type="AlphaFoldDB" id="Q3SI54"/>
<reference evidence="3 4" key="1">
    <citation type="journal article" date="2006" name="J. Bacteriol.">
        <title>The genome sequence of the obligately chemolithoautotrophic, facultatively anaerobic bacterium Thiobacillus denitrificans.</title>
        <authorList>
            <person name="Beller H.R."/>
            <person name="Chain P.S."/>
            <person name="Letain T.E."/>
            <person name="Chakicherla A."/>
            <person name="Larimer F.W."/>
            <person name="Richardson P.M."/>
            <person name="Coleman M.A."/>
            <person name="Wood A.P."/>
            <person name="Kelly D.P."/>
        </authorList>
    </citation>
    <scope>NUCLEOTIDE SEQUENCE [LARGE SCALE GENOMIC DNA]</scope>
    <source>
        <strain evidence="3 4">ATCC 25259</strain>
    </source>
</reference>
<sequence length="362" mass="39834">MGRWAVFLALAFAVLGAARAAPLPLSRLELPPGFAIEVFARVPNARQMALGKNTLFVGSMRAGKVYAIPLRGTRAPVVIADGLEMPVGVAFRDGDLYVSAVGRILRLRDVEAKLARPPRPEVVSDAYPDETHHGWKFIAFGPDGKLYVPVGAPCNICAPDPERYAMISRLDPATGTIEVVARGVRNSVGFDWHPQTRELWFTDNGRDWLGDEAPPDELNRLAEIGQHFGYPHCHGGNIADPQFGKTRRCAEFAPPVQNLGAHVASLGMRFYDGRQFPARYRNAVFIAEHGSWNRSEKNGYRVSVVRLQGNRAVAYEPFVNGWVQGDSAWGRPVDVLVLPDGSLLVSDDHAGAIYRVVYRGER</sequence>
<dbReference type="Proteomes" id="UP000008291">
    <property type="component" value="Chromosome"/>
</dbReference>
<dbReference type="InterPro" id="IPR054539">
    <property type="entry name" value="Beta-prop_PDH"/>
</dbReference>
<dbReference type="InterPro" id="IPR011041">
    <property type="entry name" value="Quinoprot_gluc/sorb_DH_b-prop"/>
</dbReference>
<protein>
    <submittedName>
        <fullName evidence="3">L-sorbosone dehydrogenase, putative</fullName>
    </submittedName>
</protein>
<evidence type="ECO:0000313" key="3">
    <source>
        <dbReference type="EMBL" id="AAZ97679.1"/>
    </source>
</evidence>
<dbReference type="HOGENOM" id="CLU_024435_3_1_4"/>
<dbReference type="eggNOG" id="COG2133">
    <property type="taxonomic scope" value="Bacteria"/>
</dbReference>
<dbReference type="PANTHER" id="PTHR33546">
    <property type="entry name" value="LARGE, MULTIFUNCTIONAL SECRETED PROTEIN-RELATED"/>
    <property type="match status" value="1"/>
</dbReference>
<dbReference type="STRING" id="292415.Tbd_1726"/>
<evidence type="ECO:0000259" key="2">
    <source>
        <dbReference type="Pfam" id="PF22807"/>
    </source>
</evidence>
<keyword evidence="1" id="KW-0732">Signal</keyword>
<dbReference type="Pfam" id="PF22807">
    <property type="entry name" value="TrAA12"/>
    <property type="match status" value="1"/>
</dbReference>
<dbReference type="KEGG" id="tbd:Tbd_1726"/>
<dbReference type="EMBL" id="CP000116">
    <property type="protein sequence ID" value="AAZ97679.1"/>
    <property type="molecule type" value="Genomic_DNA"/>
</dbReference>
<keyword evidence="4" id="KW-1185">Reference proteome</keyword>
<name>Q3SI54_THIDA</name>
<dbReference type="RefSeq" id="WP_011312238.1">
    <property type="nucleotide sequence ID" value="NC_007404.1"/>
</dbReference>
<feature type="domain" description="Pyrroloquinoline quinone-dependent pyranose dehydrogenase beta-propeller" evidence="2">
    <location>
        <begin position="178"/>
        <end position="355"/>
    </location>
</feature>
<dbReference type="Gene3D" id="2.120.10.30">
    <property type="entry name" value="TolB, C-terminal domain"/>
    <property type="match status" value="1"/>
</dbReference>
<evidence type="ECO:0000256" key="1">
    <source>
        <dbReference type="SAM" id="SignalP"/>
    </source>
</evidence>
<dbReference type="PANTHER" id="PTHR33546:SF1">
    <property type="entry name" value="LARGE, MULTIFUNCTIONAL SECRETED PROTEIN"/>
    <property type="match status" value="1"/>
</dbReference>